<dbReference type="AlphaFoldDB" id="A0A8S0YXJ2"/>
<keyword evidence="1" id="KW-0479">Metal-binding</keyword>
<dbReference type="GO" id="GO:0006508">
    <property type="term" value="P:proteolysis"/>
    <property type="evidence" value="ECO:0007669"/>
    <property type="project" value="InterPro"/>
</dbReference>
<accession>A0A8S0YXJ2</accession>
<dbReference type="SUPFAM" id="SSF50630">
    <property type="entry name" value="Acid proteases"/>
    <property type="match status" value="1"/>
</dbReference>
<dbReference type="Pfam" id="PF22936">
    <property type="entry name" value="Pol_BBD"/>
    <property type="match status" value="1"/>
</dbReference>
<dbReference type="InterPro" id="IPR001878">
    <property type="entry name" value="Znf_CCHC"/>
</dbReference>
<dbReference type="GO" id="GO:0008270">
    <property type="term" value="F:zinc ion binding"/>
    <property type="evidence" value="ECO:0007669"/>
    <property type="project" value="UniProtKB-KW"/>
</dbReference>
<dbReference type="EMBL" id="CADEBC010000100">
    <property type="protein sequence ID" value="CAB3222762.1"/>
    <property type="molecule type" value="Genomic_DNA"/>
</dbReference>
<sequence>MGLPESYNTVITAIETISEKVTLDFVKTRLLDEELKKVTSNTEEPETIFTANVECYRCLKKGHIARNCKKNNFRGRRMRGRATGHSANYVTNDKWSVIAINNELECNLADLNNTIKFIIDSGATENIIKEEYENCMHNIKELDHTINIKMANGNIMEAKKSGEITIKSQGIKMNIQCIIVPGIAHNLLSVNKMSQKGLQVLFSKYVDETSSVLFATITLNWGWPRVERAITSSGRVIALVQAIADGVGFEIVDDNETSCACINDVGPLHVLPWLILLIDDNSESTAGSINLLFHSNHYLLYPQFFERKECDVGSKM</sequence>
<dbReference type="OrthoDB" id="413361at2759"/>
<feature type="domain" description="CCHC-type" evidence="2">
    <location>
        <begin position="55"/>
        <end position="70"/>
    </location>
</feature>
<organism evidence="3 4">
    <name type="scientific">Arctia plantaginis</name>
    <name type="common">Wood tiger moth</name>
    <name type="synonym">Phalaena plantaginis</name>
    <dbReference type="NCBI Taxonomy" id="874455"/>
    <lineage>
        <taxon>Eukaryota</taxon>
        <taxon>Metazoa</taxon>
        <taxon>Ecdysozoa</taxon>
        <taxon>Arthropoda</taxon>
        <taxon>Hexapoda</taxon>
        <taxon>Insecta</taxon>
        <taxon>Pterygota</taxon>
        <taxon>Neoptera</taxon>
        <taxon>Endopterygota</taxon>
        <taxon>Lepidoptera</taxon>
        <taxon>Glossata</taxon>
        <taxon>Ditrysia</taxon>
        <taxon>Noctuoidea</taxon>
        <taxon>Erebidae</taxon>
        <taxon>Arctiinae</taxon>
        <taxon>Arctia</taxon>
    </lineage>
</organism>
<name>A0A8S0YXJ2_ARCPL</name>
<keyword evidence="1" id="KW-0863">Zinc-finger</keyword>
<gene>
    <name evidence="3" type="ORF">APLA_LOCUS1247</name>
</gene>
<protein>
    <recommendedName>
        <fullName evidence="2">CCHC-type domain-containing protein</fullName>
    </recommendedName>
</protein>
<evidence type="ECO:0000256" key="1">
    <source>
        <dbReference type="PROSITE-ProRule" id="PRU00047"/>
    </source>
</evidence>
<proteinExistence type="predicted"/>
<dbReference type="Gene3D" id="2.40.70.10">
    <property type="entry name" value="Acid Proteases"/>
    <property type="match status" value="1"/>
</dbReference>
<dbReference type="SUPFAM" id="SSF57756">
    <property type="entry name" value="Retrovirus zinc finger-like domains"/>
    <property type="match status" value="1"/>
</dbReference>
<keyword evidence="1" id="KW-0862">Zinc</keyword>
<dbReference type="GO" id="GO:0004190">
    <property type="term" value="F:aspartic-type endopeptidase activity"/>
    <property type="evidence" value="ECO:0007669"/>
    <property type="project" value="InterPro"/>
</dbReference>
<dbReference type="PROSITE" id="PS00141">
    <property type="entry name" value="ASP_PROTEASE"/>
    <property type="match status" value="1"/>
</dbReference>
<dbReference type="InterPro" id="IPR021109">
    <property type="entry name" value="Peptidase_aspartic_dom_sf"/>
</dbReference>
<evidence type="ECO:0000313" key="3">
    <source>
        <dbReference type="EMBL" id="CAB3222762.1"/>
    </source>
</evidence>
<dbReference type="SMART" id="SM00343">
    <property type="entry name" value="ZnF_C2HC"/>
    <property type="match status" value="1"/>
</dbReference>
<dbReference type="InterPro" id="IPR001969">
    <property type="entry name" value="Aspartic_peptidase_AS"/>
</dbReference>
<keyword evidence="4" id="KW-1185">Reference proteome</keyword>
<dbReference type="GO" id="GO:0003676">
    <property type="term" value="F:nucleic acid binding"/>
    <property type="evidence" value="ECO:0007669"/>
    <property type="project" value="InterPro"/>
</dbReference>
<reference evidence="3 4" key="1">
    <citation type="submission" date="2020-04" db="EMBL/GenBank/DDBJ databases">
        <authorList>
            <person name="Wallbank WR R."/>
            <person name="Pardo Diaz C."/>
            <person name="Kozak K."/>
            <person name="Martin S."/>
            <person name="Jiggins C."/>
            <person name="Moest M."/>
            <person name="Warren A I."/>
            <person name="Byers J.R.P. K."/>
            <person name="Montejo-Kovacevich G."/>
            <person name="Yen C E."/>
        </authorList>
    </citation>
    <scope>NUCLEOTIDE SEQUENCE [LARGE SCALE GENOMIC DNA]</scope>
</reference>
<evidence type="ECO:0000313" key="4">
    <source>
        <dbReference type="Proteomes" id="UP000494106"/>
    </source>
</evidence>
<dbReference type="PROSITE" id="PS50158">
    <property type="entry name" value="ZF_CCHC"/>
    <property type="match status" value="1"/>
</dbReference>
<evidence type="ECO:0000259" key="2">
    <source>
        <dbReference type="PROSITE" id="PS50158"/>
    </source>
</evidence>
<dbReference type="InterPro" id="IPR036875">
    <property type="entry name" value="Znf_CCHC_sf"/>
</dbReference>
<dbReference type="Proteomes" id="UP000494106">
    <property type="component" value="Unassembled WGS sequence"/>
</dbReference>
<dbReference type="InterPro" id="IPR054722">
    <property type="entry name" value="PolX-like_BBD"/>
</dbReference>
<dbReference type="Gene3D" id="4.10.60.10">
    <property type="entry name" value="Zinc finger, CCHC-type"/>
    <property type="match status" value="1"/>
</dbReference>
<dbReference type="CDD" id="cd00303">
    <property type="entry name" value="retropepsin_like"/>
    <property type="match status" value="1"/>
</dbReference>
<comment type="caution">
    <text evidence="3">The sequence shown here is derived from an EMBL/GenBank/DDBJ whole genome shotgun (WGS) entry which is preliminary data.</text>
</comment>